<evidence type="ECO:0000256" key="5">
    <source>
        <dbReference type="ARBA" id="ARBA00023136"/>
    </source>
</evidence>
<feature type="transmembrane region" description="Helical" evidence="7">
    <location>
        <begin position="85"/>
        <end position="108"/>
    </location>
</feature>
<feature type="transmembrane region" description="Helical" evidence="7">
    <location>
        <begin position="229"/>
        <end position="254"/>
    </location>
</feature>
<evidence type="ECO:0000313" key="8">
    <source>
        <dbReference type="EMBL" id="MFG6449027.1"/>
    </source>
</evidence>
<dbReference type="SUPFAM" id="SSF103473">
    <property type="entry name" value="MFS general substrate transporter"/>
    <property type="match status" value="1"/>
</dbReference>
<keyword evidence="9" id="KW-1185">Reference proteome</keyword>
<evidence type="ECO:0000256" key="3">
    <source>
        <dbReference type="ARBA" id="ARBA00022692"/>
    </source>
</evidence>
<comment type="caution">
    <text evidence="8">The sequence shown here is derived from an EMBL/GenBank/DDBJ whole genome shotgun (WGS) entry which is preliminary data.</text>
</comment>
<reference evidence="8 9" key="1">
    <citation type="submission" date="2024-08" db="EMBL/GenBank/DDBJ databases">
        <authorList>
            <person name="Lu H."/>
        </authorList>
    </citation>
    <scope>NUCLEOTIDE SEQUENCE [LARGE SCALE GENOMIC DNA]</scope>
    <source>
        <strain evidence="8 9">BYS180W</strain>
    </source>
</reference>
<keyword evidence="2" id="KW-1003">Cell membrane</keyword>
<comment type="subcellular location">
    <subcellularLocation>
        <location evidence="1">Cell membrane</location>
        <topology evidence="1">Multi-pass membrane protein</topology>
    </subcellularLocation>
</comment>
<dbReference type="RefSeq" id="WP_394461826.1">
    <property type="nucleotide sequence ID" value="NZ_JBIGHZ010000004.1"/>
</dbReference>
<accession>A0ABW7FXK4</accession>
<evidence type="ECO:0000256" key="7">
    <source>
        <dbReference type="SAM" id="Phobius"/>
    </source>
</evidence>
<feature type="transmembrane region" description="Helical" evidence="7">
    <location>
        <begin position="364"/>
        <end position="382"/>
    </location>
</feature>
<keyword evidence="4 7" id="KW-1133">Transmembrane helix</keyword>
<feature type="transmembrane region" description="Helical" evidence="7">
    <location>
        <begin position="322"/>
        <end position="344"/>
    </location>
</feature>
<keyword evidence="3 7" id="KW-0812">Transmembrane</keyword>
<dbReference type="CDD" id="cd06173">
    <property type="entry name" value="MFS_MefA_like"/>
    <property type="match status" value="1"/>
</dbReference>
<feature type="compositionally biased region" description="Basic and acidic residues" evidence="6">
    <location>
        <begin position="439"/>
        <end position="451"/>
    </location>
</feature>
<feature type="transmembrane region" description="Helical" evidence="7">
    <location>
        <begin position="296"/>
        <end position="316"/>
    </location>
</feature>
<dbReference type="InterPro" id="IPR036259">
    <property type="entry name" value="MFS_trans_sf"/>
</dbReference>
<feature type="region of interest" description="Disordered" evidence="6">
    <location>
        <begin position="430"/>
        <end position="451"/>
    </location>
</feature>
<feature type="transmembrane region" description="Helical" evidence="7">
    <location>
        <begin position="266"/>
        <end position="284"/>
    </location>
</feature>
<feature type="transmembrane region" description="Helical" evidence="7">
    <location>
        <begin position="115"/>
        <end position="138"/>
    </location>
</feature>
<dbReference type="PANTHER" id="PTHR23513:SF6">
    <property type="entry name" value="MAJOR FACILITATOR SUPERFAMILY ASSOCIATED DOMAIN-CONTAINING PROTEIN"/>
    <property type="match status" value="1"/>
</dbReference>
<protein>
    <submittedName>
        <fullName evidence="8">MFS transporter</fullName>
    </submittedName>
</protein>
<feature type="transmembrane region" description="Helical" evidence="7">
    <location>
        <begin position="57"/>
        <end position="79"/>
    </location>
</feature>
<proteinExistence type="predicted"/>
<evidence type="ECO:0000256" key="6">
    <source>
        <dbReference type="SAM" id="MobiDB-lite"/>
    </source>
</evidence>
<keyword evidence="5 7" id="KW-0472">Membrane</keyword>
<evidence type="ECO:0000256" key="2">
    <source>
        <dbReference type="ARBA" id="ARBA00022475"/>
    </source>
</evidence>
<dbReference type="PANTHER" id="PTHR23513">
    <property type="entry name" value="INTEGRAL MEMBRANE EFFLUX PROTEIN-RELATED"/>
    <property type="match status" value="1"/>
</dbReference>
<feature type="transmembrane region" description="Helical" evidence="7">
    <location>
        <begin position="176"/>
        <end position="196"/>
    </location>
</feature>
<feature type="transmembrane region" description="Helical" evidence="7">
    <location>
        <begin position="24"/>
        <end position="50"/>
    </location>
</feature>
<feature type="transmembrane region" description="Helical" evidence="7">
    <location>
        <begin position="388"/>
        <end position="407"/>
    </location>
</feature>
<gene>
    <name evidence="8" type="ORF">ACG0Z6_12370</name>
</gene>
<evidence type="ECO:0000313" key="9">
    <source>
        <dbReference type="Proteomes" id="UP001606099"/>
    </source>
</evidence>
<evidence type="ECO:0000256" key="1">
    <source>
        <dbReference type="ARBA" id="ARBA00004651"/>
    </source>
</evidence>
<dbReference type="Pfam" id="PF07690">
    <property type="entry name" value="MFS_1"/>
    <property type="match status" value="1"/>
</dbReference>
<dbReference type="EMBL" id="JBIGHZ010000004">
    <property type="protein sequence ID" value="MFG6449027.1"/>
    <property type="molecule type" value="Genomic_DNA"/>
</dbReference>
<evidence type="ECO:0000256" key="4">
    <source>
        <dbReference type="ARBA" id="ARBA00022989"/>
    </source>
</evidence>
<dbReference type="Proteomes" id="UP001606099">
    <property type="component" value="Unassembled WGS sequence"/>
</dbReference>
<dbReference type="InterPro" id="IPR011701">
    <property type="entry name" value="MFS"/>
</dbReference>
<dbReference type="Gene3D" id="1.20.1250.20">
    <property type="entry name" value="MFS general substrate transporter like domains"/>
    <property type="match status" value="1"/>
</dbReference>
<name>A0ABW7FXK4_9BURK</name>
<organism evidence="8 9">
    <name type="scientific">Roseateles rivi</name>
    <dbReference type="NCBI Taxonomy" id="3299028"/>
    <lineage>
        <taxon>Bacteria</taxon>
        <taxon>Pseudomonadati</taxon>
        <taxon>Pseudomonadota</taxon>
        <taxon>Betaproteobacteria</taxon>
        <taxon>Burkholderiales</taxon>
        <taxon>Sphaerotilaceae</taxon>
        <taxon>Roseateles</taxon>
    </lineage>
</organism>
<sequence>MNWCLDRLGLPPGDLLRDRVYRHLWASILTSTLGAQVTLIALPLTAAVLLHATPTQMGLLTAMEVAPFALLSLPGGVWLDRVRKLPVYVAGEAMLAVAVASVPLAYWAGWLGMPWLYFVAFVLGSVHTVAGTAAQIVLTQVVSRERLVEAHAKNALASSSAEVAGPGLAGVLIKLLGAPVALAVDAFLLLMSTLILRGVHVQEQLRAPSGVGFWADLKAGLAFVRGHQLLVVLSLTLGAWQGFHHCAQVVQILMATRVLGLSGQEVGLSYVALGVGTVAASVVGHRVSARLGPGPCLMLGLVICGLGWSLLAMAPVSSWGVWFFVAMLFCFGLGAVFIFINFLALRQAVTPAPMLGRMTSTVRWLTVLPAGPGALLGGWLGEHLSLRASLWLAGAGALLTAAVAWWLSSLREVRELPVMQAEEPALGAEATVAFAQETPPRDADKTDGARP</sequence>